<reference evidence="1 2" key="1">
    <citation type="journal article" date="2020" name="Front. Microbiol.">
        <title>Genetic Organization of the aprX-lipA2 Operon Affects the Proteolytic Potential of Pseudomonas Species in Milk.</title>
        <authorList>
            <person name="Maier C."/>
            <person name="Huptas C."/>
            <person name="von Neubeck M."/>
            <person name="Scherer S."/>
            <person name="Wenning M."/>
            <person name="Lucking G."/>
        </authorList>
    </citation>
    <scope>NUCLEOTIDE SEQUENCE [LARGE SCALE GENOMIC DNA]</scope>
    <source>
        <strain evidence="1 2">WS 5094</strain>
    </source>
</reference>
<organism evidence="1 2">
    <name type="scientific">Pseudomonas fragi</name>
    <dbReference type="NCBI Taxonomy" id="296"/>
    <lineage>
        <taxon>Bacteria</taxon>
        <taxon>Pseudomonadati</taxon>
        <taxon>Pseudomonadota</taxon>
        <taxon>Gammaproteobacteria</taxon>
        <taxon>Pseudomonadales</taxon>
        <taxon>Pseudomonadaceae</taxon>
        <taxon>Pseudomonas</taxon>
    </lineage>
</organism>
<accession>A0A9Q5FQ00</accession>
<evidence type="ECO:0000313" key="1">
    <source>
        <dbReference type="EMBL" id="NNB49524.1"/>
    </source>
</evidence>
<evidence type="ECO:0000313" key="2">
    <source>
        <dbReference type="Proteomes" id="UP000564604"/>
    </source>
</evidence>
<dbReference type="Proteomes" id="UP000564604">
    <property type="component" value="Unassembled WGS sequence"/>
</dbReference>
<dbReference type="InterPro" id="IPR046895">
    <property type="entry name" value="ABC-3C_MC8"/>
</dbReference>
<gene>
    <name evidence="1" type="ORF">HBN89_09600</name>
</gene>
<dbReference type="AlphaFoldDB" id="A0A9Q5FQ00"/>
<name>A0A9Q5FQ00_PSEFR</name>
<dbReference type="RefSeq" id="WP_169907598.1">
    <property type="nucleotide sequence ID" value="NZ_JAAQYX010000010.1"/>
</dbReference>
<dbReference type="Pfam" id="PF20295">
    <property type="entry name" value="MC8"/>
    <property type="match status" value="1"/>
</dbReference>
<proteinExistence type="predicted"/>
<comment type="caution">
    <text evidence="1">The sequence shown here is derived from an EMBL/GenBank/DDBJ whole genome shotgun (WGS) entry which is preliminary data.</text>
</comment>
<dbReference type="EMBL" id="JAAQYX010000010">
    <property type="protein sequence ID" value="NNB49524.1"/>
    <property type="molecule type" value="Genomic_DNA"/>
</dbReference>
<protein>
    <submittedName>
        <fullName evidence="1">Uncharacterized protein</fullName>
    </submittedName>
</protein>
<sequence>MLLLPNKNAHPDLTILSVSAFLLSVLKKYKVQAYSDLYGKLAVHEERASYLFEGALDLLFLLGLIQYHPKNDIVEYVGI</sequence>